<dbReference type="OrthoDB" id="643377at2759"/>
<name>A0A6P7WXH1_9AMPH</name>
<dbReference type="Gene3D" id="3.80.10.10">
    <property type="entry name" value="Ribonuclease Inhibitor"/>
    <property type="match status" value="3"/>
</dbReference>
<evidence type="ECO:0000313" key="17">
    <source>
        <dbReference type="Proteomes" id="UP000515156"/>
    </source>
</evidence>
<evidence type="ECO:0000256" key="6">
    <source>
        <dbReference type="ARBA" id="ARBA00022737"/>
    </source>
</evidence>
<dbReference type="SMART" id="SM00082">
    <property type="entry name" value="LRRCT"/>
    <property type="match status" value="2"/>
</dbReference>
<dbReference type="InterPro" id="IPR000483">
    <property type="entry name" value="Cys-rich_flank_reg_C"/>
</dbReference>
<dbReference type="SMART" id="SM00013">
    <property type="entry name" value="LRRNT"/>
    <property type="match status" value="2"/>
</dbReference>
<dbReference type="InterPro" id="IPR050541">
    <property type="entry name" value="LRR_TM_domain-containing"/>
</dbReference>
<evidence type="ECO:0000259" key="15">
    <source>
        <dbReference type="SMART" id="SM00013"/>
    </source>
</evidence>
<keyword evidence="17" id="KW-1185">Reference proteome</keyword>
<evidence type="ECO:0000256" key="11">
    <source>
        <dbReference type="ARBA" id="ARBA00064652"/>
    </source>
</evidence>
<evidence type="ECO:0000256" key="1">
    <source>
        <dbReference type="ARBA" id="ARBA00004498"/>
    </source>
</evidence>
<dbReference type="SMART" id="SM00369">
    <property type="entry name" value="LRR_TYP"/>
    <property type="match status" value="16"/>
</dbReference>
<feature type="domain" description="LRRCT" evidence="16">
    <location>
        <begin position="650"/>
        <end position="696"/>
    </location>
</feature>
<keyword evidence="2" id="KW-0964">Secreted</keyword>
<dbReference type="GO" id="GO:0005886">
    <property type="term" value="C:plasma membrane"/>
    <property type="evidence" value="ECO:0007669"/>
    <property type="project" value="TreeGrafter"/>
</dbReference>
<evidence type="ECO:0000256" key="3">
    <source>
        <dbReference type="ARBA" id="ARBA00022530"/>
    </source>
</evidence>
<comment type="subcellular location">
    <subcellularLocation>
        <location evidence="1">Secreted</location>
        <location evidence="1">Extracellular space</location>
        <location evidence="1">Extracellular matrix</location>
    </subcellularLocation>
</comment>
<gene>
    <name evidence="18" type="primary">CHADL</name>
</gene>
<dbReference type="AlphaFoldDB" id="A0A6P7WXH1"/>
<feature type="domain" description="LRRNT" evidence="15">
    <location>
        <begin position="370"/>
        <end position="404"/>
    </location>
</feature>
<dbReference type="Pfam" id="PF13855">
    <property type="entry name" value="LRR_8"/>
    <property type="match status" value="4"/>
</dbReference>
<feature type="domain" description="LRRCT" evidence="16">
    <location>
        <begin position="299"/>
        <end position="347"/>
    </location>
</feature>
<evidence type="ECO:0000256" key="9">
    <source>
        <dbReference type="ARBA" id="ARBA00053126"/>
    </source>
</evidence>
<dbReference type="FunFam" id="3.80.10.10:FF:000368">
    <property type="entry name" value="Chondroadherin like"/>
    <property type="match status" value="1"/>
</dbReference>
<dbReference type="Proteomes" id="UP000515156">
    <property type="component" value="Chromosome 1"/>
</dbReference>
<dbReference type="CTD" id="150356"/>
<evidence type="ECO:0000256" key="2">
    <source>
        <dbReference type="ARBA" id="ARBA00022525"/>
    </source>
</evidence>
<dbReference type="InterPro" id="IPR003591">
    <property type="entry name" value="Leu-rich_rpt_typical-subtyp"/>
</dbReference>
<evidence type="ECO:0000256" key="7">
    <source>
        <dbReference type="ARBA" id="ARBA00023157"/>
    </source>
</evidence>
<proteinExistence type="inferred from homology"/>
<keyword evidence="6" id="KW-0677">Repeat</keyword>
<feature type="compositionally biased region" description="Basic residues" evidence="13">
    <location>
        <begin position="711"/>
        <end position="721"/>
    </location>
</feature>
<accession>A0A6P7WXH1</accession>
<dbReference type="InterPro" id="IPR000372">
    <property type="entry name" value="LRRNT"/>
</dbReference>
<dbReference type="InterPro" id="IPR032675">
    <property type="entry name" value="LRR_dom_sf"/>
</dbReference>
<dbReference type="PANTHER" id="PTHR24369:SF210">
    <property type="entry name" value="CHAOPTIN-RELATED"/>
    <property type="match status" value="1"/>
</dbReference>
<feature type="domain" description="LRRNT" evidence="15">
    <location>
        <begin position="22"/>
        <end position="56"/>
    </location>
</feature>
<keyword evidence="3" id="KW-0272">Extracellular matrix</keyword>
<feature type="region of interest" description="Disordered" evidence="13">
    <location>
        <begin position="701"/>
        <end position="735"/>
    </location>
</feature>
<evidence type="ECO:0000256" key="13">
    <source>
        <dbReference type="SAM" id="MobiDB-lite"/>
    </source>
</evidence>
<evidence type="ECO:0000256" key="12">
    <source>
        <dbReference type="ARBA" id="ARBA00071892"/>
    </source>
</evidence>
<evidence type="ECO:0000256" key="14">
    <source>
        <dbReference type="SAM" id="SignalP"/>
    </source>
</evidence>
<feature type="chain" id="PRO_5028050306" description="Chondroadherin-like protein" evidence="14">
    <location>
        <begin position="21"/>
        <end position="735"/>
    </location>
</feature>
<dbReference type="FunFam" id="3.80.10.10:FF:000311">
    <property type="entry name" value="Chondroadherin-like a"/>
    <property type="match status" value="1"/>
</dbReference>
<dbReference type="InParanoid" id="A0A6P7WXH1"/>
<organism evidence="17 18">
    <name type="scientific">Microcaecilia unicolor</name>
    <dbReference type="NCBI Taxonomy" id="1415580"/>
    <lineage>
        <taxon>Eukaryota</taxon>
        <taxon>Metazoa</taxon>
        <taxon>Chordata</taxon>
        <taxon>Craniata</taxon>
        <taxon>Vertebrata</taxon>
        <taxon>Euteleostomi</taxon>
        <taxon>Amphibia</taxon>
        <taxon>Gymnophiona</taxon>
        <taxon>Siphonopidae</taxon>
        <taxon>Microcaecilia</taxon>
    </lineage>
</organism>
<dbReference type="KEGG" id="muo:115460142"/>
<keyword evidence="8" id="KW-0325">Glycoprotein</keyword>
<feature type="compositionally biased region" description="Basic and acidic residues" evidence="13">
    <location>
        <begin position="701"/>
        <end position="710"/>
    </location>
</feature>
<sequence>MLTFANLVLFYLTLAGTGRSERCPQFCICDNIKHSVTCVNKNLTRVPVTIPQLTNKLDIHGNNIKVIPGSAFLPIPYLTHLNMQKCNIETIEEGAFRGLGRLVYLNLGSNNIAFIYQESFDGLSFLQQLVLENNHIEEIKPGAFSQLGFLNLLNLGNNFLVYLPDMIFQGLHQIKWINLSNNTLNIVADQAFAGLPTLKRLSLDHNELQYLPNEALSKLSGVTRLDLGWNPLTFIGEEAVQMDSLKQVFLNDMALQDVSHNAFEKSPSLTLIDFQNNQLKMMQPMTGLKQIKKVNLKGNPIHCNCYMRPFKEWVDKSTIQANTVCSSPISFRGEHLESLRAIDLKCDSNISEVEEEQVPAPITSTEEFTSCPQNCVCRPDLLHVSCENKGHRKIPKGFPANTRLLDLQRNEFHTVPKNSFPDLKNLVSLHLQNCHIAELQSRAFLGMKKMIYLYLSNNKLSTINTAAFEGIPQLTYLYLDHNQFTKIPKGAFKFLPNLFALHLQYNSISFLSDDMMTGAEKLRWLCLTGNNINYVSPMALHATEELEKLHLDENVLSEVPTSALLNLPMLGELKLSKNPIKYIGNGAFLPVASSLQHLYLDNLGLEKISAGAFAGLGPGMRSLYLENNKLPNLPSMNNFTNLEVIDLGDNPFVCNCQLLPLHRWIEKLNLKVDATCELPANVHGQRVKDISFKTCLGWKEEKPKSTEHKVKTNKKPIKRSQKIPNTSKGMINKSR</sequence>
<evidence type="ECO:0000256" key="8">
    <source>
        <dbReference type="ARBA" id="ARBA00023180"/>
    </source>
</evidence>
<evidence type="ECO:0000256" key="10">
    <source>
        <dbReference type="ARBA" id="ARBA00061422"/>
    </source>
</evidence>
<dbReference type="RefSeq" id="XP_030045841.1">
    <property type="nucleotide sequence ID" value="XM_030189981.1"/>
</dbReference>
<evidence type="ECO:0000313" key="18">
    <source>
        <dbReference type="RefSeq" id="XP_030045841.1"/>
    </source>
</evidence>
<dbReference type="SMART" id="SM00364">
    <property type="entry name" value="LRR_BAC"/>
    <property type="match status" value="5"/>
</dbReference>
<dbReference type="PROSITE" id="PS51450">
    <property type="entry name" value="LRR"/>
    <property type="match status" value="2"/>
</dbReference>
<dbReference type="GeneID" id="115460142"/>
<protein>
    <recommendedName>
        <fullName evidence="12">Chondroadherin-like protein</fullName>
    </recommendedName>
</protein>
<evidence type="ECO:0000256" key="4">
    <source>
        <dbReference type="ARBA" id="ARBA00022614"/>
    </source>
</evidence>
<dbReference type="FunFam" id="3.80.10.10:FF:000059">
    <property type="entry name" value="Chondroadherin like"/>
    <property type="match status" value="1"/>
</dbReference>
<comment type="similarity">
    <text evidence="10">Belongs to the small leucine-rich proteoglycan (SLRP) family. SLRP class IV subfamily.</text>
</comment>
<feature type="signal peptide" evidence="14">
    <location>
        <begin position="1"/>
        <end position="20"/>
    </location>
</feature>
<dbReference type="SUPFAM" id="SSF52058">
    <property type="entry name" value="L domain-like"/>
    <property type="match status" value="2"/>
</dbReference>
<reference evidence="18" key="1">
    <citation type="submission" date="2025-08" db="UniProtKB">
        <authorList>
            <consortium name="RefSeq"/>
        </authorList>
    </citation>
    <scope>IDENTIFICATION</scope>
</reference>
<evidence type="ECO:0000256" key="5">
    <source>
        <dbReference type="ARBA" id="ARBA00022729"/>
    </source>
</evidence>
<evidence type="ECO:0000259" key="16">
    <source>
        <dbReference type="SMART" id="SM00082"/>
    </source>
</evidence>
<dbReference type="InterPro" id="IPR001611">
    <property type="entry name" value="Leu-rich_rpt"/>
</dbReference>
<keyword evidence="4" id="KW-0433">Leucine-rich repeat</keyword>
<dbReference type="PANTHER" id="PTHR24369">
    <property type="entry name" value="ANTIGEN BSP, PUTATIVE-RELATED"/>
    <property type="match status" value="1"/>
</dbReference>
<dbReference type="FunCoup" id="A0A6P7WXH1">
    <property type="interactions" value="82"/>
</dbReference>
<comment type="function">
    <text evidence="9">Potential negative modulator of chondrocyte differentiation. Inhibits collagen fibrillogenesis in vitro. May influence chondrocyte's differentiation by acting on its cellular collagenous microenvironment.</text>
</comment>
<comment type="subunit">
    <text evidence="11">Associates with collagen and binds to collagen fibrils.</text>
</comment>
<keyword evidence="7" id="KW-1015">Disulfide bond</keyword>
<keyword evidence="5 14" id="KW-0732">Signal</keyword>